<dbReference type="PRINTS" id="PR00364">
    <property type="entry name" value="DISEASERSIST"/>
</dbReference>
<dbReference type="InterPro" id="IPR001867">
    <property type="entry name" value="OmpR/PhoB-type_DNA-bd"/>
</dbReference>
<dbReference type="GO" id="GO:0006355">
    <property type="term" value="P:regulation of DNA-templated transcription"/>
    <property type="evidence" value="ECO:0007669"/>
    <property type="project" value="InterPro"/>
</dbReference>
<reference evidence="5 6" key="1">
    <citation type="submission" date="2019-02" db="EMBL/GenBank/DDBJ databases">
        <title>Genomic Encyclopedia of Type Strains, Phase IV (KMG-IV): sequencing the most valuable type-strain genomes for metagenomic binning, comparative biology and taxonomic classification.</title>
        <authorList>
            <person name="Goeker M."/>
        </authorList>
    </citation>
    <scope>NUCLEOTIDE SEQUENCE [LARGE SCALE GENOMIC DNA]</scope>
    <source>
        <strain evidence="5 6">DSM 101727</strain>
    </source>
</reference>
<evidence type="ECO:0000313" key="5">
    <source>
        <dbReference type="EMBL" id="RZS41185.1"/>
    </source>
</evidence>
<dbReference type="AlphaFoldDB" id="A0A4Q7KWV7"/>
<dbReference type="SUPFAM" id="SSF52540">
    <property type="entry name" value="P-loop containing nucleoside triphosphate hydrolases"/>
    <property type="match status" value="1"/>
</dbReference>
<keyword evidence="6" id="KW-1185">Reference proteome</keyword>
<proteinExistence type="inferred from homology"/>
<feature type="domain" description="OmpR/PhoB-type" evidence="4">
    <location>
        <begin position="1"/>
        <end position="101"/>
    </location>
</feature>
<dbReference type="InterPro" id="IPR036388">
    <property type="entry name" value="WH-like_DNA-bd_sf"/>
</dbReference>
<dbReference type="Proteomes" id="UP000294257">
    <property type="component" value="Unassembled WGS sequence"/>
</dbReference>
<dbReference type="InterPro" id="IPR016032">
    <property type="entry name" value="Sig_transdc_resp-reg_C-effctor"/>
</dbReference>
<dbReference type="PANTHER" id="PTHR47691">
    <property type="entry name" value="REGULATOR-RELATED"/>
    <property type="match status" value="1"/>
</dbReference>
<evidence type="ECO:0000256" key="2">
    <source>
        <dbReference type="ARBA" id="ARBA00023125"/>
    </source>
</evidence>
<evidence type="ECO:0000256" key="1">
    <source>
        <dbReference type="ARBA" id="ARBA00005820"/>
    </source>
</evidence>
<dbReference type="InterPro" id="IPR058852">
    <property type="entry name" value="HTH_77"/>
</dbReference>
<evidence type="ECO:0000259" key="4">
    <source>
        <dbReference type="PROSITE" id="PS51755"/>
    </source>
</evidence>
<comment type="caution">
    <text evidence="5">The sequence shown here is derived from an EMBL/GenBank/DDBJ whole genome shotgun (WGS) entry which is preliminary data.</text>
</comment>
<gene>
    <name evidence="5" type="ORF">EV193_103505</name>
</gene>
<dbReference type="SUPFAM" id="SSF48452">
    <property type="entry name" value="TPR-like"/>
    <property type="match status" value="2"/>
</dbReference>
<dbReference type="PANTHER" id="PTHR47691:SF3">
    <property type="entry name" value="HTH-TYPE TRANSCRIPTIONAL REGULATOR RV0890C-RELATED"/>
    <property type="match status" value="1"/>
</dbReference>
<dbReference type="CDD" id="cd15831">
    <property type="entry name" value="BTAD"/>
    <property type="match status" value="1"/>
</dbReference>
<dbReference type="SMART" id="SM00862">
    <property type="entry name" value="Trans_reg_C"/>
    <property type="match status" value="1"/>
</dbReference>
<dbReference type="Pfam" id="PF25872">
    <property type="entry name" value="HTH_77"/>
    <property type="match status" value="1"/>
</dbReference>
<evidence type="ECO:0000313" key="6">
    <source>
        <dbReference type="Proteomes" id="UP000294257"/>
    </source>
</evidence>
<comment type="similarity">
    <text evidence="1">Belongs to the AfsR/DnrI/RedD regulatory family.</text>
</comment>
<evidence type="ECO:0000256" key="3">
    <source>
        <dbReference type="PROSITE-ProRule" id="PRU01091"/>
    </source>
</evidence>
<dbReference type="GO" id="GO:0000160">
    <property type="term" value="P:phosphorelay signal transduction system"/>
    <property type="evidence" value="ECO:0007669"/>
    <property type="project" value="InterPro"/>
</dbReference>
<dbReference type="Gene3D" id="1.25.40.10">
    <property type="entry name" value="Tetratricopeptide repeat domain"/>
    <property type="match status" value="2"/>
</dbReference>
<dbReference type="PROSITE" id="PS51755">
    <property type="entry name" value="OMPR_PHOB"/>
    <property type="match status" value="1"/>
</dbReference>
<feature type="DNA-binding region" description="OmpR/PhoB-type" evidence="3">
    <location>
        <begin position="1"/>
        <end position="101"/>
    </location>
</feature>
<dbReference type="InterPro" id="IPR027417">
    <property type="entry name" value="P-loop_NTPase"/>
</dbReference>
<dbReference type="RefSeq" id="WP_130344135.1">
    <property type="nucleotide sequence ID" value="NZ_SGWQ01000003.1"/>
</dbReference>
<organism evidence="5 6">
    <name type="scientific">Herbihabitans rhizosphaerae</name>
    <dbReference type="NCBI Taxonomy" id="1872711"/>
    <lineage>
        <taxon>Bacteria</taxon>
        <taxon>Bacillati</taxon>
        <taxon>Actinomycetota</taxon>
        <taxon>Actinomycetes</taxon>
        <taxon>Pseudonocardiales</taxon>
        <taxon>Pseudonocardiaceae</taxon>
        <taxon>Herbihabitans</taxon>
    </lineage>
</organism>
<dbReference type="InterPro" id="IPR005158">
    <property type="entry name" value="BTAD"/>
</dbReference>
<dbReference type="Gene3D" id="3.40.50.300">
    <property type="entry name" value="P-loop containing nucleotide triphosphate hydrolases"/>
    <property type="match status" value="1"/>
</dbReference>
<dbReference type="SMART" id="SM01043">
    <property type="entry name" value="BTAD"/>
    <property type="match status" value="1"/>
</dbReference>
<sequence>MRVVLLGAPGALSDDGTPIEVGGSRLRALLARLALDAGSVVPATALIDGLWGEEPPSDATNALQSLVSRLRRALKAAGDVIESNTHGYRLTVHPDDVDVHQFEQLAAKGRTALRAGDAEAAAETLRAALSLWDGRPLAGVEDLPFAGPAITRLSEARLTTLEDRLDADLRLGRHADVLGELRALVAENPLRERQSVLLIKALYAAGRQSDALAAYERIRGALADELGVDPSTELADTHLAVLRGDPALAAPTPPPATRTRLPVRLTSFVGRRRELSEVDGRLHESRLVTLMGPGGAGKTRLATEFADRWDAEVHMVELAGVRDEEHVPNAVVAGMGLAEPLVLERQPSTLDASNRVVEAVGGRKVLLVLDNCEHLIGGCARFAHVVLAGAPGLRVLATSREPLAITGEAIVPVGPLELPSEVDGRTSDAVRLFVDRAVAARPGFALTDDNAATVFEVCRRLDGLPLALELAAARLRSMTLEQIAERIGDRFRLLTGGSRTSLPRHRTLRAVVEWSWDLLEKPERALARRLSVFPDGATVESATAVCADDDEVPADDVIYVLGALVEKSIAHVHEGRGGIPRYRMLETVRAYAAERLADAGESITPRLFEYYVDLIETAEPHLHGRDQLVWLAKLRSEQENMLAVLRQAIDADEADTAGRMFAGAVWFWMLMGFHQEAQLLAVQTHGMTGPVDPAVMAAVHVVAAFGGETGFPDQDEAADILRELRETDALWRYPLMAMVEPMVAMFNGDRDALDRAVGLAKTHPIPWGRAASMLAASFIAENDGDVERAETLGAQAFEMFEELGDRFGQAISLTQISERRSLRGDHDGALEAYERSKDLVRALEAIEQLWSTTARLALARYRAGDLDGAEREIQTALAYLQEARGGDTEGTAMVASIAATIALARGDRDTARRHLDHARARVSTVPKPVGQWSANIAVAEARMVTNADERREVFGLLRQSMTDMEPMPDMPVIAQIAEAVGGQIGLEDAEAAARLIGMATAIRGAPDLGSPDLAALIATLTARLGESAYREISDAGAALSRESAVAELCTILDTRL</sequence>
<dbReference type="EMBL" id="SGWQ01000003">
    <property type="protein sequence ID" value="RZS41185.1"/>
    <property type="molecule type" value="Genomic_DNA"/>
</dbReference>
<accession>A0A4Q7KWV7</accession>
<dbReference type="InterPro" id="IPR011990">
    <property type="entry name" value="TPR-like_helical_dom_sf"/>
</dbReference>
<dbReference type="GO" id="GO:0003677">
    <property type="term" value="F:DNA binding"/>
    <property type="evidence" value="ECO:0007669"/>
    <property type="project" value="UniProtKB-UniRule"/>
</dbReference>
<protein>
    <submittedName>
        <fullName evidence="5">Putative ATPase</fullName>
    </submittedName>
</protein>
<name>A0A4Q7KWV7_9PSEU</name>
<dbReference type="Pfam" id="PF03704">
    <property type="entry name" value="BTAD"/>
    <property type="match status" value="1"/>
</dbReference>
<dbReference type="Gene3D" id="1.10.10.10">
    <property type="entry name" value="Winged helix-like DNA-binding domain superfamily/Winged helix DNA-binding domain"/>
    <property type="match status" value="1"/>
</dbReference>
<keyword evidence="2 3" id="KW-0238">DNA-binding</keyword>
<dbReference type="Pfam" id="PF00486">
    <property type="entry name" value="Trans_reg_C"/>
    <property type="match status" value="1"/>
</dbReference>
<dbReference type="SUPFAM" id="SSF46894">
    <property type="entry name" value="C-terminal effector domain of the bipartite response regulators"/>
    <property type="match status" value="1"/>
</dbReference>
<dbReference type="OrthoDB" id="9812579at2"/>